<dbReference type="Gene3D" id="3.30.70.370">
    <property type="match status" value="1"/>
</dbReference>
<dbReference type="PROSITE" id="PS00447">
    <property type="entry name" value="DNA_POLYMERASE_A"/>
    <property type="match status" value="1"/>
</dbReference>
<evidence type="ECO:0000256" key="4">
    <source>
        <dbReference type="ARBA" id="ARBA00022695"/>
    </source>
</evidence>
<evidence type="ECO:0000313" key="15">
    <source>
        <dbReference type="EMBL" id="RDI73438.1"/>
    </source>
</evidence>
<sequence length="858" mass="93984">MAPKTVTGAELELDDGPAREAELFLVDGNNLAYRAFFALPEELATSDGMPTNALLGFGNMLFKLLSDYRPRGVAVAWDTRPTHRVEISETYKEGRKPMPDLLREQFPYFRPIVEAFGYRNLEFEGWEADDVIATIATRADEAAIRTCVVSTDRDAFQLCSRNVCLMMTPRGVSDVHVYTPERVELRYGVRPDQVPDFIGLKGDSSDNIPGIPGIGDKTAGQLIAQYGSLEEVIAHADELSPARAKAVRDHADQARASKLLATMRRDLPLDVDPAALVAGAPDRSQLKEMFRRFEFRALLNRVDELDAAVPAAAQPRPGGQAVPWSEGELGQARGRVGVALEGGRIAVASEAGVVVFDWDPARAPQLRDAEIVGHDVKALHLPFAPADDTMIAAYLIEPGRSAYLLDDLAAEYGVELVPEPAAEEETAALVRHAEATRRLAGPMRERLVERGSLQLYEKVELPLTTVLSAMEEAGVKIDTYRMGEITARLADRVEELEARAAELAGEEFVLGSTQQVARILFDKLGLAPGRKGKTGYSTDSRVLRGLRGEHEIVAVIEEWREYSKLLNTYLGPLPSLISERDGRLHTTFNQTVAATGRLSTSNPNLQAIPVRTGIGRQIRSAFVAEEGHRLVSADYSQVELRILAHVSGEPALREAFARGEDIHTATAAEVLGKDPATLTRSERDIAKMVNFGIIYGISSFGLSENLEIPREHAQAYIDTYLARFPRVQEFIARTIAQAAADGYVTTLLGRRRPIPELRASNRQTRALGERLAVNTVMQGSAADVIKVAMIRVHDRLRAEGRGARLVLQVHDELLLEVPDTEVSAVKELVLREMVGAHPLDPPLAVDVGAGDNWADAKN</sequence>
<dbReference type="InterPro" id="IPR019760">
    <property type="entry name" value="DNA-dir_DNA_pol_A_CS"/>
</dbReference>
<accession>A0A7M2YVJ0</accession>
<dbReference type="GO" id="GO:0003887">
    <property type="term" value="F:DNA-directed DNA polymerase activity"/>
    <property type="evidence" value="ECO:0007669"/>
    <property type="project" value="UniProtKB-KW"/>
</dbReference>
<dbReference type="InterPro" id="IPR002298">
    <property type="entry name" value="DNA_polymerase_A"/>
</dbReference>
<keyword evidence="8" id="KW-0239">DNA-directed DNA polymerase</keyword>
<dbReference type="InterPro" id="IPR029060">
    <property type="entry name" value="PIN-like_dom_sf"/>
</dbReference>
<dbReference type="Pfam" id="PF01367">
    <property type="entry name" value="5_3_exonuc"/>
    <property type="match status" value="1"/>
</dbReference>
<dbReference type="CDD" id="cd08637">
    <property type="entry name" value="DNA_pol_A_pol_I_C"/>
    <property type="match status" value="1"/>
</dbReference>
<dbReference type="SMART" id="SM00475">
    <property type="entry name" value="53EXOc"/>
    <property type="match status" value="1"/>
</dbReference>
<dbReference type="PANTHER" id="PTHR10133:SF27">
    <property type="entry name" value="DNA POLYMERASE NU"/>
    <property type="match status" value="1"/>
</dbReference>
<comment type="similarity">
    <text evidence="1">Belongs to the DNA polymerase type-A family.</text>
</comment>
<feature type="domain" description="5'-3' exonuclease" evidence="13">
    <location>
        <begin position="18"/>
        <end position="279"/>
    </location>
</feature>
<dbReference type="Gene3D" id="1.20.1060.10">
    <property type="entry name" value="Taq DNA Polymerase, Chain T, domain 4"/>
    <property type="match status" value="1"/>
</dbReference>
<dbReference type="EMBL" id="QQZY01000009">
    <property type="protein sequence ID" value="RDI73438.1"/>
    <property type="molecule type" value="Genomic_DNA"/>
</dbReference>
<keyword evidence="7" id="KW-0378">Hydrolase</keyword>
<dbReference type="FunFam" id="1.10.150.20:FF:000002">
    <property type="entry name" value="DNA polymerase I"/>
    <property type="match status" value="1"/>
</dbReference>
<dbReference type="InterPro" id="IPR001098">
    <property type="entry name" value="DNA-dir_DNA_pol_A_palm_dom"/>
</dbReference>
<keyword evidence="5" id="KW-0235">DNA replication</keyword>
<dbReference type="Gene3D" id="3.30.420.10">
    <property type="entry name" value="Ribonuclease H-like superfamily/Ribonuclease H"/>
    <property type="match status" value="1"/>
</dbReference>
<feature type="domain" description="DNA-directed DNA polymerase family A palm" evidence="14">
    <location>
        <begin position="615"/>
        <end position="821"/>
    </location>
</feature>
<dbReference type="SUPFAM" id="SSF53098">
    <property type="entry name" value="Ribonuclease H-like"/>
    <property type="match status" value="1"/>
</dbReference>
<comment type="function">
    <text evidence="12">In addition to polymerase activity, this DNA polymerase exhibits 3'-5' and 5'-3' exonuclease activity.</text>
</comment>
<evidence type="ECO:0000256" key="2">
    <source>
        <dbReference type="ARBA" id="ARBA00012417"/>
    </source>
</evidence>
<dbReference type="InterPro" id="IPR043502">
    <property type="entry name" value="DNA/RNA_pol_sf"/>
</dbReference>
<keyword evidence="16" id="KW-1185">Reference proteome</keyword>
<dbReference type="Gene3D" id="1.10.150.20">
    <property type="entry name" value="5' to 3' exonuclease, C-terminal subdomain"/>
    <property type="match status" value="2"/>
</dbReference>
<evidence type="ECO:0000256" key="6">
    <source>
        <dbReference type="ARBA" id="ARBA00022763"/>
    </source>
</evidence>
<keyword evidence="3" id="KW-0808">Transferase</keyword>
<keyword evidence="9" id="KW-0238">DNA-binding</keyword>
<dbReference type="EC" id="2.7.7.7" evidence="2"/>
<keyword evidence="6" id="KW-0227">DNA damage</keyword>
<comment type="caution">
    <text evidence="15">The sequence shown here is derived from an EMBL/GenBank/DDBJ whole genome shotgun (WGS) entry which is preliminary data.</text>
</comment>
<evidence type="ECO:0000256" key="5">
    <source>
        <dbReference type="ARBA" id="ARBA00022705"/>
    </source>
</evidence>
<evidence type="ECO:0000256" key="9">
    <source>
        <dbReference type="ARBA" id="ARBA00023125"/>
    </source>
</evidence>
<evidence type="ECO:0000256" key="11">
    <source>
        <dbReference type="ARBA" id="ARBA00049244"/>
    </source>
</evidence>
<dbReference type="PANTHER" id="PTHR10133">
    <property type="entry name" value="DNA POLYMERASE I"/>
    <property type="match status" value="1"/>
</dbReference>
<dbReference type="SUPFAM" id="SSF47807">
    <property type="entry name" value="5' to 3' exonuclease, C-terminal subdomain"/>
    <property type="match status" value="1"/>
</dbReference>
<proteinExistence type="inferred from homology"/>
<dbReference type="SMART" id="SM00279">
    <property type="entry name" value="HhH2"/>
    <property type="match status" value="1"/>
</dbReference>
<dbReference type="FunFam" id="1.10.150.20:FF:000003">
    <property type="entry name" value="DNA polymerase I"/>
    <property type="match status" value="1"/>
</dbReference>
<dbReference type="InterPro" id="IPR002421">
    <property type="entry name" value="5-3_exonuclease"/>
</dbReference>
<dbReference type="AlphaFoldDB" id="A0A7M2YVJ0"/>
<organism evidence="15 16">
    <name type="scientific">Gaiella occulta</name>
    <dbReference type="NCBI Taxonomy" id="1002870"/>
    <lineage>
        <taxon>Bacteria</taxon>
        <taxon>Bacillati</taxon>
        <taxon>Actinomycetota</taxon>
        <taxon>Thermoleophilia</taxon>
        <taxon>Gaiellales</taxon>
        <taxon>Gaiellaceae</taxon>
        <taxon>Gaiella</taxon>
    </lineage>
</organism>
<dbReference type="Gene3D" id="3.40.50.1010">
    <property type="entry name" value="5'-nuclease"/>
    <property type="match status" value="1"/>
</dbReference>
<keyword evidence="4" id="KW-0548">Nucleotidyltransferase</keyword>
<dbReference type="Pfam" id="PF02739">
    <property type="entry name" value="5_3_exonuc_N"/>
    <property type="match status" value="1"/>
</dbReference>
<keyword evidence="7" id="KW-0540">Nuclease</keyword>
<evidence type="ECO:0000256" key="7">
    <source>
        <dbReference type="ARBA" id="ARBA00022839"/>
    </source>
</evidence>
<name>A0A7M2YVJ0_9ACTN</name>
<comment type="catalytic activity">
    <reaction evidence="11">
        <text>DNA(n) + a 2'-deoxyribonucleoside 5'-triphosphate = DNA(n+1) + diphosphate</text>
        <dbReference type="Rhea" id="RHEA:22508"/>
        <dbReference type="Rhea" id="RHEA-COMP:17339"/>
        <dbReference type="Rhea" id="RHEA-COMP:17340"/>
        <dbReference type="ChEBI" id="CHEBI:33019"/>
        <dbReference type="ChEBI" id="CHEBI:61560"/>
        <dbReference type="ChEBI" id="CHEBI:173112"/>
        <dbReference type="EC" id="2.7.7.7"/>
    </reaction>
</comment>
<evidence type="ECO:0000256" key="10">
    <source>
        <dbReference type="ARBA" id="ARBA00023204"/>
    </source>
</evidence>
<dbReference type="GO" id="GO:0008409">
    <property type="term" value="F:5'-3' exonuclease activity"/>
    <property type="evidence" value="ECO:0007669"/>
    <property type="project" value="InterPro"/>
</dbReference>
<dbReference type="Pfam" id="PF00476">
    <property type="entry name" value="DNA_pol_A"/>
    <property type="match status" value="1"/>
</dbReference>
<dbReference type="InterPro" id="IPR012337">
    <property type="entry name" value="RNaseH-like_sf"/>
</dbReference>
<dbReference type="CDD" id="cd09898">
    <property type="entry name" value="H3TH_53EXO"/>
    <property type="match status" value="1"/>
</dbReference>
<dbReference type="CDD" id="cd06140">
    <property type="entry name" value="DNA_polA_I_Bacillus_like_exo"/>
    <property type="match status" value="1"/>
</dbReference>
<dbReference type="SUPFAM" id="SSF88723">
    <property type="entry name" value="PIN domain-like"/>
    <property type="match status" value="1"/>
</dbReference>
<evidence type="ECO:0000259" key="13">
    <source>
        <dbReference type="SMART" id="SM00475"/>
    </source>
</evidence>
<reference evidence="16" key="2">
    <citation type="journal article" date="2019" name="MicrobiologyOpen">
        <title>High-quality draft genome sequence of Gaiella occulta isolated from a 150 meter deep mineral water borehole and comparison with the genome sequences of other deep-branching lineages of the phylum Actinobacteria.</title>
        <authorList>
            <person name="Severino R."/>
            <person name="Froufe H.J.C."/>
            <person name="Barroso C."/>
            <person name="Albuquerque L."/>
            <person name="Lobo-da-Cunha A."/>
            <person name="da Costa M.S."/>
            <person name="Egas C."/>
        </authorList>
    </citation>
    <scope>NUCLEOTIDE SEQUENCE [LARGE SCALE GENOMIC DNA]</scope>
    <source>
        <strain evidence="16">F2-233</strain>
    </source>
</reference>
<evidence type="ECO:0000256" key="8">
    <source>
        <dbReference type="ARBA" id="ARBA00022932"/>
    </source>
</evidence>
<dbReference type="GO" id="GO:0006302">
    <property type="term" value="P:double-strand break repair"/>
    <property type="evidence" value="ECO:0007669"/>
    <property type="project" value="TreeGrafter"/>
</dbReference>
<dbReference type="SMART" id="SM00482">
    <property type="entry name" value="POLAc"/>
    <property type="match status" value="1"/>
</dbReference>
<protein>
    <recommendedName>
        <fullName evidence="2">DNA-directed DNA polymerase</fullName>
        <ecNumber evidence="2">2.7.7.7</ecNumber>
    </recommendedName>
</protein>
<dbReference type="InterPro" id="IPR020046">
    <property type="entry name" value="5-3_exonucl_a-hlix_arch_N"/>
</dbReference>
<evidence type="ECO:0000259" key="14">
    <source>
        <dbReference type="SMART" id="SM00482"/>
    </source>
</evidence>
<dbReference type="InterPro" id="IPR036397">
    <property type="entry name" value="RNaseH_sf"/>
</dbReference>
<evidence type="ECO:0000256" key="1">
    <source>
        <dbReference type="ARBA" id="ARBA00007705"/>
    </source>
</evidence>
<dbReference type="InterPro" id="IPR036279">
    <property type="entry name" value="5-3_exonuclease_C_sf"/>
</dbReference>
<dbReference type="InterPro" id="IPR008918">
    <property type="entry name" value="HhH2"/>
</dbReference>
<dbReference type="RefSeq" id="WP_114797193.1">
    <property type="nucleotide sequence ID" value="NZ_QQZY01000009.1"/>
</dbReference>
<dbReference type="OrthoDB" id="9806424at2"/>
<evidence type="ECO:0000256" key="3">
    <source>
        <dbReference type="ARBA" id="ARBA00022679"/>
    </source>
</evidence>
<evidence type="ECO:0000313" key="16">
    <source>
        <dbReference type="Proteomes" id="UP000254134"/>
    </source>
</evidence>
<evidence type="ECO:0000256" key="12">
    <source>
        <dbReference type="ARBA" id="ARBA00053603"/>
    </source>
</evidence>
<gene>
    <name evidence="15" type="ORF">Gocc_2794</name>
</gene>
<dbReference type="GO" id="GO:0003677">
    <property type="term" value="F:DNA binding"/>
    <property type="evidence" value="ECO:0007669"/>
    <property type="project" value="UniProtKB-KW"/>
</dbReference>
<dbReference type="GO" id="GO:0006261">
    <property type="term" value="P:DNA-templated DNA replication"/>
    <property type="evidence" value="ECO:0007669"/>
    <property type="project" value="InterPro"/>
</dbReference>
<keyword evidence="7" id="KW-0269">Exonuclease</keyword>
<dbReference type="PRINTS" id="PR00868">
    <property type="entry name" value="DNAPOLI"/>
</dbReference>
<reference evidence="15 16" key="1">
    <citation type="submission" date="2018-07" db="EMBL/GenBank/DDBJ databases">
        <title>High-quality-draft genome sequence of Gaiella occulta.</title>
        <authorList>
            <person name="Severino R."/>
            <person name="Froufe H.J.C."/>
            <person name="Rainey F.A."/>
            <person name="Barroso C."/>
            <person name="Albuquerque L."/>
            <person name="Lobo-Da-Cunha A."/>
            <person name="Da Costa M.S."/>
            <person name="Egas C."/>
        </authorList>
    </citation>
    <scope>NUCLEOTIDE SEQUENCE [LARGE SCALE GENOMIC DNA]</scope>
    <source>
        <strain evidence="15 16">F2-233</strain>
    </source>
</reference>
<dbReference type="Proteomes" id="UP000254134">
    <property type="component" value="Unassembled WGS sequence"/>
</dbReference>
<dbReference type="SUPFAM" id="SSF56672">
    <property type="entry name" value="DNA/RNA polymerases"/>
    <property type="match status" value="1"/>
</dbReference>
<dbReference type="InterPro" id="IPR020045">
    <property type="entry name" value="DNA_polI_H3TH"/>
</dbReference>
<dbReference type="CDD" id="cd09859">
    <property type="entry name" value="PIN_53EXO"/>
    <property type="match status" value="1"/>
</dbReference>
<keyword evidence="10" id="KW-0234">DNA repair</keyword>